<evidence type="ECO:0000313" key="1">
    <source>
        <dbReference type="EnsemblPlants" id="AVESA.00010b.r2.7CG0701030.1.CDS"/>
    </source>
</evidence>
<dbReference type="Proteomes" id="UP001732700">
    <property type="component" value="Chromosome 7C"/>
</dbReference>
<reference evidence="1" key="2">
    <citation type="submission" date="2025-09" db="UniProtKB">
        <authorList>
            <consortium name="EnsemblPlants"/>
        </authorList>
    </citation>
    <scope>IDENTIFICATION</scope>
</reference>
<evidence type="ECO:0000313" key="2">
    <source>
        <dbReference type="Proteomes" id="UP001732700"/>
    </source>
</evidence>
<name>A0ACD6A5B9_AVESA</name>
<sequence length="86" mass="9463">MASTTRRALPLPVALLLCGFMVIGSLLQTTEAELCQFDCQVAKYMTCPSQGSKQLFPACNCCFARNMEKGCIIYYNNGTMSDCSKM</sequence>
<organism evidence="1 2">
    <name type="scientific">Avena sativa</name>
    <name type="common">Oat</name>
    <dbReference type="NCBI Taxonomy" id="4498"/>
    <lineage>
        <taxon>Eukaryota</taxon>
        <taxon>Viridiplantae</taxon>
        <taxon>Streptophyta</taxon>
        <taxon>Embryophyta</taxon>
        <taxon>Tracheophyta</taxon>
        <taxon>Spermatophyta</taxon>
        <taxon>Magnoliopsida</taxon>
        <taxon>Liliopsida</taxon>
        <taxon>Poales</taxon>
        <taxon>Poaceae</taxon>
        <taxon>BOP clade</taxon>
        <taxon>Pooideae</taxon>
        <taxon>Poodae</taxon>
        <taxon>Poeae</taxon>
        <taxon>Poeae Chloroplast Group 1 (Aveneae type)</taxon>
        <taxon>Aveninae</taxon>
        <taxon>Avena</taxon>
    </lineage>
</organism>
<keyword evidence="2" id="KW-1185">Reference proteome</keyword>
<accession>A0ACD6A5B9</accession>
<dbReference type="EnsemblPlants" id="AVESA.00010b.r2.7CG0701030.1">
    <property type="protein sequence ID" value="AVESA.00010b.r2.7CG0701030.1.CDS"/>
    <property type="gene ID" value="AVESA.00010b.r2.7CG0701030"/>
</dbReference>
<protein>
    <submittedName>
        <fullName evidence="1">Uncharacterized protein</fullName>
    </submittedName>
</protein>
<proteinExistence type="predicted"/>
<reference evidence="1" key="1">
    <citation type="submission" date="2021-05" db="EMBL/GenBank/DDBJ databases">
        <authorList>
            <person name="Scholz U."/>
            <person name="Mascher M."/>
            <person name="Fiebig A."/>
        </authorList>
    </citation>
    <scope>NUCLEOTIDE SEQUENCE [LARGE SCALE GENOMIC DNA]</scope>
</reference>